<name>A0A6A3YCM1_9STRA</name>
<dbReference type="Proteomes" id="UP000440367">
    <property type="component" value="Unassembled WGS sequence"/>
</dbReference>
<feature type="compositionally biased region" description="Basic and acidic residues" evidence="1">
    <location>
        <begin position="249"/>
        <end position="272"/>
    </location>
</feature>
<comment type="caution">
    <text evidence="3">The sequence shown here is derived from an EMBL/GenBank/DDBJ whole genome shotgun (WGS) entry which is preliminary data.</text>
</comment>
<feature type="compositionally biased region" description="Low complexity" evidence="1">
    <location>
        <begin position="55"/>
        <end position="64"/>
    </location>
</feature>
<evidence type="ECO:0000256" key="1">
    <source>
        <dbReference type="SAM" id="MobiDB-lite"/>
    </source>
</evidence>
<reference evidence="3 4" key="1">
    <citation type="submission" date="2018-08" db="EMBL/GenBank/DDBJ databases">
        <title>Genomic investigation of the strawberry pathogen Phytophthora fragariae indicates pathogenicity is determined by transcriptional variation in three key races.</title>
        <authorList>
            <person name="Adams T.M."/>
            <person name="Armitage A.D."/>
            <person name="Sobczyk M.K."/>
            <person name="Bates H.J."/>
            <person name="Dunwell J.M."/>
            <person name="Nellist C.F."/>
            <person name="Harrison R.J."/>
        </authorList>
    </citation>
    <scope>NUCLEOTIDE SEQUENCE [LARGE SCALE GENOMIC DNA]</scope>
    <source>
        <strain evidence="3 4">BC-1</strain>
    </source>
</reference>
<feature type="domain" description="DUF6818" evidence="2">
    <location>
        <begin position="89"/>
        <end position="153"/>
    </location>
</feature>
<proteinExistence type="predicted"/>
<dbReference type="AlphaFoldDB" id="A0A6A3YCM1"/>
<dbReference type="Pfam" id="PF20681">
    <property type="entry name" value="DUF6818"/>
    <property type="match status" value="1"/>
</dbReference>
<gene>
    <name evidence="3" type="ORF">PF002_g17107</name>
</gene>
<feature type="region of interest" description="Disordered" evidence="1">
    <location>
        <begin position="1"/>
        <end position="21"/>
    </location>
</feature>
<accession>A0A6A3YCM1</accession>
<evidence type="ECO:0000313" key="3">
    <source>
        <dbReference type="EMBL" id="KAE9216327.1"/>
    </source>
</evidence>
<feature type="compositionally biased region" description="Low complexity" evidence="1">
    <location>
        <begin position="227"/>
        <end position="238"/>
    </location>
</feature>
<organism evidence="3 4">
    <name type="scientific">Phytophthora fragariae</name>
    <dbReference type="NCBI Taxonomy" id="53985"/>
    <lineage>
        <taxon>Eukaryota</taxon>
        <taxon>Sar</taxon>
        <taxon>Stramenopiles</taxon>
        <taxon>Oomycota</taxon>
        <taxon>Peronosporomycetes</taxon>
        <taxon>Peronosporales</taxon>
        <taxon>Peronosporaceae</taxon>
        <taxon>Phytophthora</taxon>
    </lineage>
</organism>
<dbReference type="PANTHER" id="PTHR34409:SF1">
    <property type="entry name" value="MYB-LIKE DOMAIN-CONTAINING PROTEIN"/>
    <property type="match status" value="1"/>
</dbReference>
<evidence type="ECO:0000313" key="4">
    <source>
        <dbReference type="Proteomes" id="UP000440367"/>
    </source>
</evidence>
<sequence length="272" mass="30062">MQRLLTTPLTQLSQGTDTDQSQQRAQLQASLTGMPSSLLDQVRVAEHVADEHQQLPRQQTPQRQQRAHGSGFSDAETAGLLDLLEAHLPLSRDEWDYVASLHNAAYVGEDRTTDSLKRKFAKLHRKRIPTGDPNIPTNVLKAKRVRGEMTRRADLGDGEDAASESALDFVASTPPPAQSEVATPTAPEIFTPPPTRTSDETTPLPVRPIVHRRSHYARNDKELKISNNVGNRNGKKNVLGSKRKGHVAKKIEKQSADSVLRSEKKIDVATKN</sequence>
<feature type="region of interest" description="Disordered" evidence="1">
    <location>
        <begin position="173"/>
        <end position="272"/>
    </location>
</feature>
<evidence type="ECO:0000259" key="2">
    <source>
        <dbReference type="Pfam" id="PF20681"/>
    </source>
</evidence>
<feature type="region of interest" description="Disordered" evidence="1">
    <location>
        <begin position="52"/>
        <end position="72"/>
    </location>
</feature>
<protein>
    <recommendedName>
        <fullName evidence="2">DUF6818 domain-containing protein</fullName>
    </recommendedName>
</protein>
<dbReference type="EMBL" id="QXGD01001048">
    <property type="protein sequence ID" value="KAE9216327.1"/>
    <property type="molecule type" value="Genomic_DNA"/>
</dbReference>
<dbReference type="PANTHER" id="PTHR34409">
    <property type="entry name" value="SET DOMAIN-CONTAINING PROTEIN"/>
    <property type="match status" value="1"/>
</dbReference>
<feature type="compositionally biased region" description="Polar residues" evidence="1">
    <location>
        <begin position="1"/>
        <end position="16"/>
    </location>
</feature>
<dbReference type="InterPro" id="IPR049203">
    <property type="entry name" value="DUF6818"/>
</dbReference>